<dbReference type="AlphaFoldDB" id="M4C2P8"/>
<accession>M4C2P8</accession>
<reference evidence="1" key="2">
    <citation type="submission" date="2015-06" db="UniProtKB">
        <authorList>
            <consortium name="EnsemblProtists"/>
        </authorList>
    </citation>
    <scope>IDENTIFICATION</scope>
    <source>
        <strain evidence="1">Emoy2</strain>
    </source>
</reference>
<name>M4C2P8_HYAAE</name>
<evidence type="ECO:0000313" key="2">
    <source>
        <dbReference type="Proteomes" id="UP000011713"/>
    </source>
</evidence>
<keyword evidence="2" id="KW-1185">Reference proteome</keyword>
<organism evidence="1 2">
    <name type="scientific">Hyaloperonospora arabidopsidis (strain Emoy2)</name>
    <name type="common">Downy mildew agent</name>
    <name type="synonym">Peronospora arabidopsidis</name>
    <dbReference type="NCBI Taxonomy" id="559515"/>
    <lineage>
        <taxon>Eukaryota</taxon>
        <taxon>Sar</taxon>
        <taxon>Stramenopiles</taxon>
        <taxon>Oomycota</taxon>
        <taxon>Peronosporomycetes</taxon>
        <taxon>Peronosporales</taxon>
        <taxon>Peronosporaceae</taxon>
        <taxon>Hyaloperonospora</taxon>
    </lineage>
</organism>
<protein>
    <submittedName>
        <fullName evidence="1">Uncharacterized protein</fullName>
    </submittedName>
</protein>
<dbReference type="eggNOG" id="ENOG502RFAY">
    <property type="taxonomic scope" value="Eukaryota"/>
</dbReference>
<dbReference type="EnsemblProtists" id="HpaT813364">
    <property type="protein sequence ID" value="HpaP813364"/>
    <property type="gene ID" value="HpaG813364"/>
</dbReference>
<dbReference type="Proteomes" id="UP000011713">
    <property type="component" value="Unassembled WGS sequence"/>
</dbReference>
<reference evidence="2" key="1">
    <citation type="journal article" date="2010" name="Science">
        <title>Signatures of adaptation to obligate biotrophy in the Hyaloperonospora arabidopsidis genome.</title>
        <authorList>
            <person name="Baxter L."/>
            <person name="Tripathy S."/>
            <person name="Ishaque N."/>
            <person name="Boot N."/>
            <person name="Cabral A."/>
            <person name="Kemen E."/>
            <person name="Thines M."/>
            <person name="Ah-Fong A."/>
            <person name="Anderson R."/>
            <person name="Badejoko W."/>
            <person name="Bittner-Eddy P."/>
            <person name="Boore J.L."/>
            <person name="Chibucos M.C."/>
            <person name="Coates M."/>
            <person name="Dehal P."/>
            <person name="Delehaunty K."/>
            <person name="Dong S."/>
            <person name="Downton P."/>
            <person name="Dumas B."/>
            <person name="Fabro G."/>
            <person name="Fronick C."/>
            <person name="Fuerstenberg S.I."/>
            <person name="Fulton L."/>
            <person name="Gaulin E."/>
            <person name="Govers F."/>
            <person name="Hughes L."/>
            <person name="Humphray S."/>
            <person name="Jiang R.H."/>
            <person name="Judelson H."/>
            <person name="Kamoun S."/>
            <person name="Kyung K."/>
            <person name="Meijer H."/>
            <person name="Minx P."/>
            <person name="Morris P."/>
            <person name="Nelson J."/>
            <person name="Phuntumart V."/>
            <person name="Qutob D."/>
            <person name="Rehmany A."/>
            <person name="Rougon-Cardoso A."/>
            <person name="Ryden P."/>
            <person name="Torto-Alalibo T."/>
            <person name="Studholme D."/>
            <person name="Wang Y."/>
            <person name="Win J."/>
            <person name="Wood J."/>
            <person name="Clifton S.W."/>
            <person name="Rogers J."/>
            <person name="Van den Ackerveken G."/>
            <person name="Jones J.D."/>
            <person name="McDowell J.M."/>
            <person name="Beynon J."/>
            <person name="Tyler B.M."/>
        </authorList>
    </citation>
    <scope>NUCLEOTIDE SEQUENCE [LARGE SCALE GENOMIC DNA]</scope>
    <source>
        <strain evidence="2">Emoy2</strain>
    </source>
</reference>
<dbReference type="VEuPathDB" id="FungiDB:HpaG813364"/>
<dbReference type="EMBL" id="ABWE02002474">
    <property type="status" value="NOT_ANNOTATED_CDS"/>
    <property type="molecule type" value="Genomic_DNA"/>
</dbReference>
<sequence length="284" mass="32909">MIHPEEYGLTLLGPNEQCGYLGIQVRQGDTTYSNWDRCFRALYFRLVLAREKTHTVEQHACLARDIAIPKVNYVARDCWPPPVIILKLQGFITDFVWGKRNGRRSRPWVQEEHEALSIREGGHAGGRNAQAVRTRANRFVAKTTVTHSDHGGVTVDARALLDGPNRNELLEETSAYGRFETTWMKHASMETMPWHFDRKGRRYQRNASHRCPWRRDDISDVSASRWYLISRFFSTSRPHPGLWYLYRLLRVSFNLGGPSAMEAMLQGNQDLHFPRSTPRRRTTA</sequence>
<proteinExistence type="predicted"/>
<evidence type="ECO:0000313" key="1">
    <source>
        <dbReference type="EnsemblProtists" id="HpaP813364"/>
    </source>
</evidence>
<dbReference type="InParanoid" id="M4C2P8"/>
<dbReference type="HOGENOM" id="CLU_981605_0_0_1"/>